<name>A0A4Z2H0R8_9TELE</name>
<reference evidence="1 2" key="1">
    <citation type="submission" date="2019-03" db="EMBL/GenBank/DDBJ databases">
        <title>First draft genome of Liparis tanakae, snailfish: a comprehensive survey of snailfish specific genes.</title>
        <authorList>
            <person name="Kim W."/>
            <person name="Song I."/>
            <person name="Jeong J.-H."/>
            <person name="Kim D."/>
            <person name="Kim S."/>
            <person name="Ryu S."/>
            <person name="Song J.Y."/>
            <person name="Lee S.K."/>
        </authorList>
    </citation>
    <scope>NUCLEOTIDE SEQUENCE [LARGE SCALE GENOMIC DNA]</scope>
    <source>
        <tissue evidence="1">Muscle</tissue>
    </source>
</reference>
<proteinExistence type="predicted"/>
<accession>A0A4Z2H0R8</accession>
<evidence type="ECO:0000313" key="1">
    <source>
        <dbReference type="EMBL" id="TNN59060.1"/>
    </source>
</evidence>
<dbReference type="Proteomes" id="UP000314294">
    <property type="component" value="Unassembled WGS sequence"/>
</dbReference>
<comment type="caution">
    <text evidence="1">The sequence shown here is derived from an EMBL/GenBank/DDBJ whole genome shotgun (WGS) entry which is preliminary data.</text>
</comment>
<evidence type="ECO:0000313" key="2">
    <source>
        <dbReference type="Proteomes" id="UP000314294"/>
    </source>
</evidence>
<dbReference type="EMBL" id="SRLO01000364">
    <property type="protein sequence ID" value="TNN59060.1"/>
    <property type="molecule type" value="Genomic_DNA"/>
</dbReference>
<gene>
    <name evidence="1" type="ORF">EYF80_030694</name>
</gene>
<sequence length="182" mass="20042">MKRGPKRHGLWRELTVIWVARCDATATMNTASYIKAASVCAGEEEEEEEEEAAALLFGALLPLHGPLVHGGGDPRVIDVQQPEARHVDPAVATNPNPNPTTSSCTRPVADWVHEHQEAGLDVRHLQSVADGLDRADRGAVRRPEHGDHAQSQLVTHWGEGHRSQVGCCKLFKQKLFIPFTER</sequence>
<protein>
    <submittedName>
        <fullName evidence="1">Uncharacterized protein</fullName>
    </submittedName>
</protein>
<keyword evidence="2" id="KW-1185">Reference proteome</keyword>
<organism evidence="1 2">
    <name type="scientific">Liparis tanakae</name>
    <name type="common">Tanaka's snailfish</name>
    <dbReference type="NCBI Taxonomy" id="230148"/>
    <lineage>
        <taxon>Eukaryota</taxon>
        <taxon>Metazoa</taxon>
        <taxon>Chordata</taxon>
        <taxon>Craniata</taxon>
        <taxon>Vertebrata</taxon>
        <taxon>Euteleostomi</taxon>
        <taxon>Actinopterygii</taxon>
        <taxon>Neopterygii</taxon>
        <taxon>Teleostei</taxon>
        <taxon>Neoteleostei</taxon>
        <taxon>Acanthomorphata</taxon>
        <taxon>Eupercaria</taxon>
        <taxon>Perciformes</taxon>
        <taxon>Cottioidei</taxon>
        <taxon>Cottales</taxon>
        <taxon>Liparidae</taxon>
        <taxon>Liparis</taxon>
    </lineage>
</organism>
<dbReference type="AlphaFoldDB" id="A0A4Z2H0R8"/>